<proteinExistence type="predicted"/>
<accession>A0A931MJH8</accession>
<evidence type="ECO:0000313" key="12">
    <source>
        <dbReference type="EMBL" id="MBH0111832.1"/>
    </source>
</evidence>
<dbReference type="InterPro" id="IPR036097">
    <property type="entry name" value="HisK_dim/P_sf"/>
</dbReference>
<dbReference type="Gene3D" id="1.10.287.130">
    <property type="match status" value="1"/>
</dbReference>
<evidence type="ECO:0000256" key="7">
    <source>
        <dbReference type="SAM" id="Coils"/>
    </source>
</evidence>
<dbReference type="InterPro" id="IPR003661">
    <property type="entry name" value="HisK_dim/P_dom"/>
</dbReference>
<dbReference type="CDD" id="cd00156">
    <property type="entry name" value="REC"/>
    <property type="match status" value="1"/>
</dbReference>
<dbReference type="PROSITE" id="PS50110">
    <property type="entry name" value="RESPONSE_REGULATORY"/>
    <property type="match status" value="1"/>
</dbReference>
<keyword evidence="5" id="KW-0418">Kinase</keyword>
<dbReference type="GO" id="GO:0009927">
    <property type="term" value="F:histidine phosphotransfer kinase activity"/>
    <property type="evidence" value="ECO:0007669"/>
    <property type="project" value="TreeGrafter"/>
</dbReference>
<evidence type="ECO:0000259" key="10">
    <source>
        <dbReference type="PROSITE" id="PS50110"/>
    </source>
</evidence>
<comment type="catalytic activity">
    <reaction evidence="1">
        <text>ATP + protein L-histidine = ADP + protein N-phospho-L-histidine.</text>
        <dbReference type="EC" id="2.7.13.3"/>
    </reaction>
</comment>
<feature type="coiled-coil region" evidence="7">
    <location>
        <begin position="372"/>
        <end position="406"/>
    </location>
</feature>
<evidence type="ECO:0000256" key="8">
    <source>
        <dbReference type="SAM" id="MobiDB-lite"/>
    </source>
</evidence>
<evidence type="ECO:0000256" key="5">
    <source>
        <dbReference type="ARBA" id="ARBA00022777"/>
    </source>
</evidence>
<dbReference type="PRINTS" id="PR00344">
    <property type="entry name" value="BCTRLSENSOR"/>
</dbReference>
<keyword evidence="3 6" id="KW-0597">Phosphoprotein</keyword>
<dbReference type="SUPFAM" id="SSF55785">
    <property type="entry name" value="PYP-like sensor domain (PAS domain)"/>
    <property type="match status" value="2"/>
</dbReference>
<dbReference type="SUPFAM" id="SSF55874">
    <property type="entry name" value="ATPase domain of HSP90 chaperone/DNA topoisomerase II/histidine kinase"/>
    <property type="match status" value="1"/>
</dbReference>
<evidence type="ECO:0000256" key="4">
    <source>
        <dbReference type="ARBA" id="ARBA00022679"/>
    </source>
</evidence>
<dbReference type="InterPro" id="IPR004358">
    <property type="entry name" value="Sig_transdc_His_kin-like_C"/>
</dbReference>
<evidence type="ECO:0000259" key="11">
    <source>
        <dbReference type="PROSITE" id="PS50112"/>
    </source>
</evidence>
<evidence type="ECO:0000256" key="1">
    <source>
        <dbReference type="ARBA" id="ARBA00000085"/>
    </source>
</evidence>
<dbReference type="AlphaFoldDB" id="A0A931MJH8"/>
<dbReference type="InterPro" id="IPR001789">
    <property type="entry name" value="Sig_transdc_resp-reg_receiver"/>
</dbReference>
<dbReference type="InterPro" id="IPR005467">
    <property type="entry name" value="His_kinase_dom"/>
</dbReference>
<dbReference type="Gene3D" id="3.40.50.2300">
    <property type="match status" value="1"/>
</dbReference>
<dbReference type="GO" id="GO:0000155">
    <property type="term" value="F:phosphorelay sensor kinase activity"/>
    <property type="evidence" value="ECO:0007669"/>
    <property type="project" value="InterPro"/>
</dbReference>
<dbReference type="PANTHER" id="PTHR43047">
    <property type="entry name" value="TWO-COMPONENT HISTIDINE PROTEIN KINASE"/>
    <property type="match status" value="1"/>
</dbReference>
<dbReference type="PROSITE" id="PS50112">
    <property type="entry name" value="PAS"/>
    <property type="match status" value="1"/>
</dbReference>
<dbReference type="InterPro" id="IPR036890">
    <property type="entry name" value="HATPase_C_sf"/>
</dbReference>
<evidence type="ECO:0000313" key="13">
    <source>
        <dbReference type="Proteomes" id="UP000617634"/>
    </source>
</evidence>
<reference evidence="12" key="1">
    <citation type="submission" date="2020-11" db="EMBL/GenBank/DDBJ databases">
        <title>Novosphingobium aureum sp. nov., a marine bacterium isolated from sediment of a salt flat.</title>
        <authorList>
            <person name="Yoo Y."/>
            <person name="Kim J.-J."/>
        </authorList>
    </citation>
    <scope>NUCLEOTIDE SEQUENCE</scope>
    <source>
        <strain evidence="12">YJ-S2-02</strain>
    </source>
</reference>
<evidence type="ECO:0000256" key="2">
    <source>
        <dbReference type="ARBA" id="ARBA00012438"/>
    </source>
</evidence>
<feature type="domain" description="Histidine kinase" evidence="9">
    <location>
        <begin position="413"/>
        <end position="632"/>
    </location>
</feature>
<dbReference type="PANTHER" id="PTHR43047:SF9">
    <property type="entry name" value="HISTIDINE KINASE"/>
    <property type="match status" value="1"/>
</dbReference>
<dbReference type="Pfam" id="PF00072">
    <property type="entry name" value="Response_reg"/>
    <property type="match status" value="1"/>
</dbReference>
<feature type="region of interest" description="Disordered" evidence="8">
    <location>
        <begin position="1"/>
        <end position="30"/>
    </location>
</feature>
<dbReference type="SUPFAM" id="SSF47384">
    <property type="entry name" value="Homodimeric domain of signal transducing histidine kinase"/>
    <property type="match status" value="1"/>
</dbReference>
<dbReference type="Gene3D" id="3.30.450.20">
    <property type="entry name" value="PAS domain"/>
    <property type="match status" value="2"/>
</dbReference>
<dbReference type="GO" id="GO:0005886">
    <property type="term" value="C:plasma membrane"/>
    <property type="evidence" value="ECO:0007669"/>
    <property type="project" value="TreeGrafter"/>
</dbReference>
<sequence length="772" mass="83845">MLQDGKVARGKARGEGAEGSGADAPATALAERERRELEDLRAQVRRLEKINAALIDRVERSTDIQGGAFSMFETAISLEAMVRDRTGALEDALERLNRANAELAKAHGDATAARVLLRDAIESLSDGFALFDDNDRMILCNRAFLKIFPHFETLTERAPAFSEMASRLASSGATLDSRIAPGRWLKDRVAHHRAAQGAHVQALADGRWIQINELRTSQGGTVGIYTDITTVKAEDARQRARELAERNLALQATLDTLSEGVCLFDATGRLQAWNEGVLRILGLADNSGSFSIDHHEALARWCIEERGLDRAEALEWRGEDEARAAGQLATECMMAERHLVVRSVPLKNGGMVFTFDDVTDHVRFQRSLTETAETLERRVAERTAELVEVNRQLVEAKNEAETANRSKTSFIAGASHDLLQPLNAARLFVSAMDGHVLPERPRSLIQQASTALDSVEDLLEALFEISRLDAGAIQPEVEPVALEQILHALRIEFAPLASAGGLEFDIAETGLWVRSDPRLLRRVLQNFVSNAIRYTEAGSVRVELEAKGDEHGGENGGQVCITVRDTGPGIAEADREEIFEEFRRVGKTQKIPGKGLGLAIVRRVTAMLGHEIALDSVPGEGSAFTICLPRVAPVETVPEPGPVAIGDHRPSGGLVLVVDNDPAILSGMEALLENWGLDVVIARDPSDPAALEALEQGPAMLIVDYHLDEGLTGDAAVARLRAVAGSKVPALVITADRTEEVKELMAGLGLPVLNKPVKPARLRALLRQLEVL</sequence>
<dbReference type="FunFam" id="3.30.565.10:FF:000049">
    <property type="entry name" value="Two-component sensor histidine kinase"/>
    <property type="match status" value="1"/>
</dbReference>
<feature type="domain" description="PAS" evidence="11">
    <location>
        <begin position="246"/>
        <end position="283"/>
    </location>
</feature>
<feature type="domain" description="Response regulatory" evidence="10">
    <location>
        <begin position="654"/>
        <end position="770"/>
    </location>
</feature>
<dbReference type="EMBL" id="JADZGI010000001">
    <property type="protein sequence ID" value="MBH0111832.1"/>
    <property type="molecule type" value="Genomic_DNA"/>
</dbReference>
<organism evidence="12 13">
    <name type="scientific">Novosphingobium aureum</name>
    <dbReference type="NCBI Taxonomy" id="2792964"/>
    <lineage>
        <taxon>Bacteria</taxon>
        <taxon>Pseudomonadati</taxon>
        <taxon>Pseudomonadota</taxon>
        <taxon>Alphaproteobacteria</taxon>
        <taxon>Sphingomonadales</taxon>
        <taxon>Sphingomonadaceae</taxon>
        <taxon>Novosphingobium</taxon>
    </lineage>
</organism>
<feature type="modified residue" description="4-aspartylphosphate" evidence="6">
    <location>
        <position position="704"/>
    </location>
</feature>
<protein>
    <recommendedName>
        <fullName evidence="2">histidine kinase</fullName>
        <ecNumber evidence="2">2.7.13.3</ecNumber>
    </recommendedName>
</protein>
<feature type="compositionally biased region" description="Low complexity" evidence="8">
    <location>
        <begin position="20"/>
        <end position="29"/>
    </location>
</feature>
<name>A0A931MJH8_9SPHN</name>
<dbReference type="PROSITE" id="PS50109">
    <property type="entry name" value="HIS_KIN"/>
    <property type="match status" value="1"/>
</dbReference>
<dbReference type="Pfam" id="PF00512">
    <property type="entry name" value="HisKA"/>
    <property type="match status" value="1"/>
</dbReference>
<dbReference type="SMART" id="SM00448">
    <property type="entry name" value="REC"/>
    <property type="match status" value="1"/>
</dbReference>
<dbReference type="Gene3D" id="3.30.565.10">
    <property type="entry name" value="Histidine kinase-like ATPase, C-terminal domain"/>
    <property type="match status" value="1"/>
</dbReference>
<dbReference type="FunFam" id="1.10.287.130:FF:000063">
    <property type="entry name" value="Hybrid sensor histidine kinase/response regulator"/>
    <property type="match status" value="1"/>
</dbReference>
<dbReference type="RefSeq" id="WP_197160477.1">
    <property type="nucleotide sequence ID" value="NZ_JADZGI010000001.1"/>
</dbReference>
<dbReference type="InterPro" id="IPR011006">
    <property type="entry name" value="CheY-like_superfamily"/>
</dbReference>
<keyword evidence="7" id="KW-0175">Coiled coil</keyword>
<comment type="caution">
    <text evidence="12">The sequence shown here is derived from an EMBL/GenBank/DDBJ whole genome shotgun (WGS) entry which is preliminary data.</text>
</comment>
<dbReference type="InterPro" id="IPR000014">
    <property type="entry name" value="PAS"/>
</dbReference>
<dbReference type="Pfam" id="PF12860">
    <property type="entry name" value="PAS_7"/>
    <property type="match status" value="2"/>
</dbReference>
<dbReference type="InterPro" id="IPR035965">
    <property type="entry name" value="PAS-like_dom_sf"/>
</dbReference>
<dbReference type="SMART" id="SM00388">
    <property type="entry name" value="HisKA"/>
    <property type="match status" value="1"/>
</dbReference>
<dbReference type="SUPFAM" id="SSF52172">
    <property type="entry name" value="CheY-like"/>
    <property type="match status" value="1"/>
</dbReference>
<dbReference type="EC" id="2.7.13.3" evidence="2"/>
<keyword evidence="13" id="KW-1185">Reference proteome</keyword>
<dbReference type="Proteomes" id="UP000617634">
    <property type="component" value="Unassembled WGS sequence"/>
</dbReference>
<evidence type="ECO:0000256" key="3">
    <source>
        <dbReference type="ARBA" id="ARBA00022553"/>
    </source>
</evidence>
<gene>
    <name evidence="12" type="ORF">I5E68_02550</name>
</gene>
<dbReference type="CDD" id="cd00082">
    <property type="entry name" value="HisKA"/>
    <property type="match status" value="1"/>
</dbReference>
<keyword evidence="4" id="KW-0808">Transferase</keyword>
<dbReference type="SMART" id="SM00387">
    <property type="entry name" value="HATPase_c"/>
    <property type="match status" value="1"/>
</dbReference>
<evidence type="ECO:0000259" key="9">
    <source>
        <dbReference type="PROSITE" id="PS50109"/>
    </source>
</evidence>
<evidence type="ECO:0000256" key="6">
    <source>
        <dbReference type="PROSITE-ProRule" id="PRU00169"/>
    </source>
</evidence>
<dbReference type="Pfam" id="PF02518">
    <property type="entry name" value="HATPase_c"/>
    <property type="match status" value="1"/>
</dbReference>
<dbReference type="InterPro" id="IPR003594">
    <property type="entry name" value="HATPase_dom"/>
</dbReference>